<keyword evidence="3 5" id="KW-1133">Transmembrane helix</keyword>
<feature type="transmembrane region" description="Helical" evidence="5">
    <location>
        <begin position="36"/>
        <end position="57"/>
    </location>
</feature>
<feature type="transmembrane region" description="Helical" evidence="5">
    <location>
        <begin position="245"/>
        <end position="265"/>
    </location>
</feature>
<accession>A0A1F6D862</accession>
<dbReference type="Proteomes" id="UP000177958">
    <property type="component" value="Unassembled WGS sequence"/>
</dbReference>
<evidence type="ECO:0000256" key="2">
    <source>
        <dbReference type="ARBA" id="ARBA00022692"/>
    </source>
</evidence>
<dbReference type="InterPro" id="IPR032808">
    <property type="entry name" value="DoxX"/>
</dbReference>
<dbReference type="AlphaFoldDB" id="A0A1F6D862"/>
<evidence type="ECO:0000256" key="1">
    <source>
        <dbReference type="ARBA" id="ARBA00004141"/>
    </source>
</evidence>
<comment type="subcellular location">
    <subcellularLocation>
        <location evidence="1">Membrane</location>
        <topology evidence="1">Multi-pass membrane protein</topology>
    </subcellularLocation>
</comment>
<proteinExistence type="predicted"/>
<feature type="transmembrane region" description="Helical" evidence="5">
    <location>
        <begin position="134"/>
        <end position="153"/>
    </location>
</feature>
<feature type="transmembrane region" description="Helical" evidence="5">
    <location>
        <begin position="191"/>
        <end position="212"/>
    </location>
</feature>
<feature type="transmembrane region" description="Helical" evidence="5">
    <location>
        <begin position="159"/>
        <end position="179"/>
    </location>
</feature>
<dbReference type="GO" id="GO:0016020">
    <property type="term" value="C:membrane"/>
    <property type="evidence" value="ECO:0007669"/>
    <property type="project" value="UniProtKB-SubCell"/>
</dbReference>
<dbReference type="Pfam" id="PF07681">
    <property type="entry name" value="DoxX"/>
    <property type="match status" value="1"/>
</dbReference>
<evidence type="ECO:0000313" key="7">
    <source>
        <dbReference type="Proteomes" id="UP000177958"/>
    </source>
</evidence>
<comment type="caution">
    <text evidence="6">The sequence shown here is derived from an EMBL/GenBank/DDBJ whole genome shotgun (WGS) entry which is preliminary data.</text>
</comment>
<keyword evidence="4 5" id="KW-0472">Membrane</keyword>
<dbReference type="EMBL" id="MFKX01000024">
    <property type="protein sequence ID" value="OGG57517.1"/>
    <property type="molecule type" value="Genomic_DNA"/>
</dbReference>
<keyword evidence="2 5" id="KW-0812">Transmembrane</keyword>
<evidence type="ECO:0000313" key="6">
    <source>
        <dbReference type="EMBL" id="OGG57517.1"/>
    </source>
</evidence>
<protein>
    <recommendedName>
        <fullName evidence="8">DoxX family protein</fullName>
    </recommendedName>
</protein>
<feature type="transmembrane region" description="Helical" evidence="5">
    <location>
        <begin position="295"/>
        <end position="313"/>
    </location>
</feature>
<feature type="transmembrane region" description="Helical" evidence="5">
    <location>
        <begin position="78"/>
        <end position="101"/>
    </location>
</feature>
<reference evidence="6 7" key="1">
    <citation type="journal article" date="2016" name="Nat. Commun.">
        <title>Thousands of microbial genomes shed light on interconnected biogeochemical processes in an aquifer system.</title>
        <authorList>
            <person name="Anantharaman K."/>
            <person name="Brown C.T."/>
            <person name="Hug L.A."/>
            <person name="Sharon I."/>
            <person name="Castelle C.J."/>
            <person name="Probst A.J."/>
            <person name="Thomas B.C."/>
            <person name="Singh A."/>
            <person name="Wilkins M.J."/>
            <person name="Karaoz U."/>
            <person name="Brodie E.L."/>
            <person name="Williams K.H."/>
            <person name="Hubbard S.S."/>
            <person name="Banfield J.F."/>
        </authorList>
    </citation>
    <scope>NUCLEOTIDE SEQUENCE [LARGE SCALE GENOMIC DNA]</scope>
</reference>
<gene>
    <name evidence="6" type="ORF">A2853_04065</name>
</gene>
<evidence type="ECO:0000256" key="5">
    <source>
        <dbReference type="SAM" id="Phobius"/>
    </source>
</evidence>
<feature type="transmembrane region" description="Helical" evidence="5">
    <location>
        <begin position="272"/>
        <end position="289"/>
    </location>
</feature>
<name>A0A1F6D862_9BACT</name>
<organism evidence="6 7">
    <name type="scientific">Candidatus Kaiserbacteria bacterium RIFCSPHIGHO2_01_FULL_55_17</name>
    <dbReference type="NCBI Taxonomy" id="1798484"/>
    <lineage>
        <taxon>Bacteria</taxon>
        <taxon>Candidatus Kaiseribacteriota</taxon>
    </lineage>
</organism>
<evidence type="ECO:0000256" key="4">
    <source>
        <dbReference type="ARBA" id="ARBA00023136"/>
    </source>
</evidence>
<feature type="transmembrane region" description="Helical" evidence="5">
    <location>
        <begin position="107"/>
        <end position="127"/>
    </location>
</feature>
<evidence type="ECO:0000256" key="3">
    <source>
        <dbReference type="ARBA" id="ARBA00022989"/>
    </source>
</evidence>
<evidence type="ECO:0008006" key="8">
    <source>
        <dbReference type="Google" id="ProtNLM"/>
    </source>
</evidence>
<sequence length="322" mass="35487">MFIILVLAAFLPGIVFAHTRWFAVGELPPYASDESTALYLGVWTVIALIIVVAGIYLERKRMLQLSFLHPSRDHAFPRAAATFSMVAGAFFLIAGTHGYLFSPNLSIASGIPYALVVLQILLGMAFLFGIYARVAAIVLALLWMSGFVFAGALPIVENAWVLSTALFILIMGSDYFSLVPFRAFAHLTRRFHDYALPLLRLGVGVTLLVLGFSEKILRPEFGINFLSQYDWNFMQLLGFEWYSDYLFTLSAGAVESLVGLIFILGVVTRLNALVLLVIFAIPMFILGPIELAGHLPHLAGVALLLLFGGGNKLKVQLERETR</sequence>